<proteinExistence type="predicted"/>
<evidence type="ECO:0000313" key="4">
    <source>
        <dbReference type="Proteomes" id="UP000321570"/>
    </source>
</evidence>
<keyword evidence="4" id="KW-1185">Reference proteome</keyword>
<evidence type="ECO:0000313" key="3">
    <source>
        <dbReference type="EMBL" id="VUZ53925.1"/>
    </source>
</evidence>
<accession>A0A564Z348</accession>
<dbReference type="Proteomes" id="UP000321570">
    <property type="component" value="Unassembled WGS sequence"/>
</dbReference>
<name>A0A564Z348_HYMDI</name>
<evidence type="ECO:0000313" key="2">
    <source>
        <dbReference type="EMBL" id="VUZ44520.1"/>
    </source>
</evidence>
<dbReference type="AlphaFoldDB" id="A0A564Z348"/>
<dbReference type="EMBL" id="CABIJS010000577">
    <property type="protein sequence ID" value="VUZ53925.1"/>
    <property type="molecule type" value="Genomic_DNA"/>
</dbReference>
<dbReference type="EMBL" id="CABIJS010000032">
    <property type="protein sequence ID" value="VUZ40187.1"/>
    <property type="molecule type" value="Genomic_DNA"/>
</dbReference>
<reference evidence="3 4" key="1">
    <citation type="submission" date="2019-07" db="EMBL/GenBank/DDBJ databases">
        <authorList>
            <person name="Jastrzebski P J."/>
            <person name="Paukszto L."/>
            <person name="Jastrzebski P J."/>
        </authorList>
    </citation>
    <scope>NUCLEOTIDE SEQUENCE [LARGE SCALE GENOMIC DNA]</scope>
    <source>
        <strain evidence="3 4">WMS-il1</strain>
    </source>
</reference>
<feature type="non-terminal residue" evidence="3">
    <location>
        <position position="1"/>
    </location>
</feature>
<evidence type="ECO:0000313" key="1">
    <source>
        <dbReference type="EMBL" id="VUZ40187.1"/>
    </source>
</evidence>
<organism evidence="3 4">
    <name type="scientific">Hymenolepis diminuta</name>
    <name type="common">Rat tapeworm</name>
    <dbReference type="NCBI Taxonomy" id="6216"/>
    <lineage>
        <taxon>Eukaryota</taxon>
        <taxon>Metazoa</taxon>
        <taxon>Spiralia</taxon>
        <taxon>Lophotrochozoa</taxon>
        <taxon>Platyhelminthes</taxon>
        <taxon>Cestoda</taxon>
        <taxon>Eucestoda</taxon>
        <taxon>Cyclophyllidea</taxon>
        <taxon>Hymenolepididae</taxon>
        <taxon>Hymenolepis</taxon>
    </lineage>
</organism>
<gene>
    <name evidence="3" type="ORF">WMSIL1_LOCUS12119</name>
    <name evidence="1" type="ORF">WMSIL1_LOCUS1305</name>
    <name evidence="2" type="ORF">WMSIL1_LOCUS4719</name>
</gene>
<sequence>AYPPLFYFRSVIYGKINNFYSFSLLENSKNRLTVKHHCTGNPPVERIDPTSNEGRAEVADFLWPATERALHTYASQPLANHTAAQMWPLIPSNHRLEELRREQQQSYMSMKQLIEEYMLPEKLFGEHLGQPCLIGRSEGCWNGRGFEE</sequence>
<dbReference type="EMBL" id="CABIJS010000130">
    <property type="protein sequence ID" value="VUZ44520.1"/>
    <property type="molecule type" value="Genomic_DNA"/>
</dbReference>
<protein>
    <submittedName>
        <fullName evidence="3">Uncharacterized protein</fullName>
    </submittedName>
</protein>